<proteinExistence type="predicted"/>
<evidence type="ECO:0000256" key="1">
    <source>
        <dbReference type="SAM" id="MobiDB-lite"/>
    </source>
</evidence>
<reference evidence="2" key="1">
    <citation type="journal article" date="2021" name="Mol. Ecol. Resour.">
        <title>Phylogenomic analyses of the genus Drosophila reveals genomic signals of climate adaptation.</title>
        <authorList>
            <person name="Li F."/>
            <person name="Rane R.V."/>
            <person name="Luria V."/>
            <person name="Xiong Z."/>
            <person name="Chen J."/>
            <person name="Li Z."/>
            <person name="Catullo R.A."/>
            <person name="Griffin P.C."/>
            <person name="Schiffer M."/>
            <person name="Pearce S."/>
            <person name="Lee S.F."/>
            <person name="McElroy K."/>
            <person name="Stocker A."/>
            <person name="Shirriffs J."/>
            <person name="Cockerell F."/>
            <person name="Coppin C."/>
            <person name="Sgro C.M."/>
            <person name="Karger A."/>
            <person name="Cain J.W."/>
            <person name="Weber J.A."/>
            <person name="Santpere G."/>
            <person name="Kirschner M.W."/>
            <person name="Hoffmann A.A."/>
            <person name="Oakeshott J.G."/>
            <person name="Zhang G."/>
        </authorList>
    </citation>
    <scope>NUCLEOTIDE SEQUENCE</scope>
    <source>
        <strain evidence="2">BGI-SZ-2011g</strain>
    </source>
</reference>
<feature type="compositionally biased region" description="Polar residues" evidence="1">
    <location>
        <begin position="157"/>
        <end position="167"/>
    </location>
</feature>
<sequence>MMRQLQLRATVKAEHLKRFLTYNPKQLTLIDVLKKEQQQQQQKAKLQHNHEQLMGKPMMNESSAKMGCYKTARVELPLNGIKRQYSVCPKPFEQLQLQLDQGKMSRASGDSSPSSSSSGSGGIGGIGGIGGGGGNASSSGSSSSAVALVPLDQTQLEQSLKKQQPQSKMPEPPARKIPYYNPLRRRSNVDPARVQYIKDRFKERNVETDARQQAKKYVSRTTLHSGRLDKID</sequence>
<accession>A0AAD4KAG8</accession>
<evidence type="ECO:0000313" key="3">
    <source>
        <dbReference type="Proteomes" id="UP001200034"/>
    </source>
</evidence>
<dbReference type="AlphaFoldDB" id="A0AAD4KAG8"/>
<feature type="region of interest" description="Disordered" evidence="1">
    <location>
        <begin position="207"/>
        <end position="232"/>
    </location>
</feature>
<gene>
    <name evidence="2" type="ORF">KR093_004568</name>
</gene>
<feature type="region of interest" description="Disordered" evidence="1">
    <location>
        <begin position="100"/>
        <end position="144"/>
    </location>
</feature>
<evidence type="ECO:0000313" key="2">
    <source>
        <dbReference type="EMBL" id="KAH8387084.1"/>
    </source>
</evidence>
<organism evidence="2 3">
    <name type="scientific">Drosophila rubida</name>
    <dbReference type="NCBI Taxonomy" id="30044"/>
    <lineage>
        <taxon>Eukaryota</taxon>
        <taxon>Metazoa</taxon>
        <taxon>Ecdysozoa</taxon>
        <taxon>Arthropoda</taxon>
        <taxon>Hexapoda</taxon>
        <taxon>Insecta</taxon>
        <taxon>Pterygota</taxon>
        <taxon>Neoptera</taxon>
        <taxon>Endopterygota</taxon>
        <taxon>Diptera</taxon>
        <taxon>Brachycera</taxon>
        <taxon>Muscomorpha</taxon>
        <taxon>Ephydroidea</taxon>
        <taxon>Drosophilidae</taxon>
        <taxon>Drosophila</taxon>
    </lineage>
</organism>
<dbReference type="Proteomes" id="UP001200034">
    <property type="component" value="Unassembled WGS sequence"/>
</dbReference>
<comment type="caution">
    <text evidence="2">The sequence shown here is derived from an EMBL/GenBank/DDBJ whole genome shotgun (WGS) entry which is preliminary data.</text>
</comment>
<feature type="compositionally biased region" description="Gly residues" evidence="1">
    <location>
        <begin position="119"/>
        <end position="135"/>
    </location>
</feature>
<keyword evidence="3" id="KW-1185">Reference proteome</keyword>
<feature type="region of interest" description="Disordered" evidence="1">
    <location>
        <begin position="157"/>
        <end position="191"/>
    </location>
</feature>
<dbReference type="EMBL" id="JAJJHW010000095">
    <property type="protein sequence ID" value="KAH8387084.1"/>
    <property type="molecule type" value="Genomic_DNA"/>
</dbReference>
<name>A0AAD4KAG8_9MUSC</name>
<protein>
    <submittedName>
        <fullName evidence="2">Uncharacterized protein</fullName>
    </submittedName>
</protein>
<feature type="compositionally biased region" description="Low complexity" evidence="1">
    <location>
        <begin position="105"/>
        <end position="118"/>
    </location>
</feature>